<dbReference type="GO" id="GO:0052689">
    <property type="term" value="F:carboxylic ester hydrolase activity"/>
    <property type="evidence" value="ECO:0007669"/>
    <property type="project" value="TreeGrafter"/>
</dbReference>
<dbReference type="Proteomes" id="UP000178735">
    <property type="component" value="Unassembled WGS sequence"/>
</dbReference>
<reference evidence="2 3" key="1">
    <citation type="journal article" date="2016" name="Nat. Commun.">
        <title>Thousands of microbial genomes shed light on interconnected biogeochemical processes in an aquifer system.</title>
        <authorList>
            <person name="Anantharaman K."/>
            <person name="Brown C.T."/>
            <person name="Hug L.A."/>
            <person name="Sharon I."/>
            <person name="Castelle C.J."/>
            <person name="Probst A.J."/>
            <person name="Thomas B.C."/>
            <person name="Singh A."/>
            <person name="Wilkins M.J."/>
            <person name="Karaoz U."/>
            <person name="Brodie E.L."/>
            <person name="Williams K.H."/>
            <person name="Hubbard S.S."/>
            <person name="Banfield J.F."/>
        </authorList>
    </citation>
    <scope>NUCLEOTIDE SEQUENCE [LARGE SCALE GENOMIC DNA]</scope>
</reference>
<protein>
    <recommendedName>
        <fullName evidence="1">Serine aminopeptidase S33 domain-containing protein</fullName>
    </recommendedName>
</protein>
<dbReference type="Pfam" id="PF12146">
    <property type="entry name" value="Hydrolase_4"/>
    <property type="match status" value="1"/>
</dbReference>
<accession>A0A1F7WUI8</accession>
<dbReference type="PANTHER" id="PTHR43265:SF1">
    <property type="entry name" value="ESTERASE ESTD"/>
    <property type="match status" value="1"/>
</dbReference>
<gene>
    <name evidence="2" type="ORF">A2008_03950</name>
</gene>
<organism evidence="2 3">
    <name type="scientific">Candidatus Wallbacteria bacterium GWC2_49_35</name>
    <dbReference type="NCBI Taxonomy" id="1817813"/>
    <lineage>
        <taxon>Bacteria</taxon>
        <taxon>Candidatus Walliibacteriota</taxon>
    </lineage>
</organism>
<dbReference type="InterPro" id="IPR053145">
    <property type="entry name" value="AB_hydrolase_Est10"/>
</dbReference>
<dbReference type="STRING" id="1817813.A2008_03950"/>
<dbReference type="EMBL" id="MGFH01000061">
    <property type="protein sequence ID" value="OGM06484.1"/>
    <property type="molecule type" value="Genomic_DNA"/>
</dbReference>
<sequence>MRVIRSLTLFLIFAFLSFVFLFDSGVRVVLAQEPGAGKAGAKQAGKKDKKVQAKPADADIKAAKKKTPSGVKEGAAASKSLAAGVRKYILTQHAARMGEETYSYSIGEDKKIRATAEIKIQSVASVDMLQKYTLEPGGTLASYSLEAQMMGEKQKLDCVYADDEIRAKVYQNGTVENISIRTHGPLYLLDNTNANNYQHIIDAYSHKNGGAQPFKVLVAQKLTVMDIEVENRGFVKGFMAGKNAEYTEYRAVEKSAGLEIFIYADKGGAVAAVMVPAQKFTIAAEGFELDKTAGPPETREYVAGPYKVKESGVYFKNKSGLKLYSKLTIPAVPSGAAGEASPMRAALIIAGSGPTDRDGNSTLLNGSINNLRDIAEHLAAHGIVSLRYDKRNIGSSDSTGDSPFSEYVSDAVSALDFMCSKEGLDTAGVYLIGHSEGALIAMSAAAASKKVKGVILMAAPFTPFDQLIMEQVKYNLEYSVSISASDKHEFIKQLADAMKQLKKGQTPKIKEAASVPSMDVIIKSLTGQPKFVGEYLNIVPAKLAASLKVPVLLIGAGLDAQVPVSDFTQYCEFFKKNKIGFHKLMVEGVNHVFKPAGAKNDPGSYTSDAKVASVALNAISSFIMGRLGR</sequence>
<dbReference type="InterPro" id="IPR022742">
    <property type="entry name" value="Hydrolase_4"/>
</dbReference>
<name>A0A1F7WUI8_9BACT</name>
<dbReference type="SUPFAM" id="SSF53474">
    <property type="entry name" value="alpha/beta-Hydrolases"/>
    <property type="match status" value="1"/>
</dbReference>
<feature type="domain" description="Serine aminopeptidase S33" evidence="1">
    <location>
        <begin position="367"/>
        <end position="560"/>
    </location>
</feature>
<evidence type="ECO:0000313" key="2">
    <source>
        <dbReference type="EMBL" id="OGM06484.1"/>
    </source>
</evidence>
<evidence type="ECO:0000259" key="1">
    <source>
        <dbReference type="Pfam" id="PF12146"/>
    </source>
</evidence>
<dbReference type="PANTHER" id="PTHR43265">
    <property type="entry name" value="ESTERASE ESTD"/>
    <property type="match status" value="1"/>
</dbReference>
<dbReference type="AlphaFoldDB" id="A0A1F7WUI8"/>
<evidence type="ECO:0000313" key="3">
    <source>
        <dbReference type="Proteomes" id="UP000178735"/>
    </source>
</evidence>
<dbReference type="Gene3D" id="3.40.50.1820">
    <property type="entry name" value="alpha/beta hydrolase"/>
    <property type="match status" value="1"/>
</dbReference>
<dbReference type="InterPro" id="IPR029058">
    <property type="entry name" value="AB_hydrolase_fold"/>
</dbReference>
<comment type="caution">
    <text evidence="2">The sequence shown here is derived from an EMBL/GenBank/DDBJ whole genome shotgun (WGS) entry which is preliminary data.</text>
</comment>
<proteinExistence type="predicted"/>